<feature type="region of interest" description="Disordered" evidence="1">
    <location>
        <begin position="355"/>
        <end position="375"/>
    </location>
</feature>
<gene>
    <name evidence="2" type="ORF">LTR24_004997</name>
</gene>
<dbReference type="Proteomes" id="UP001345013">
    <property type="component" value="Unassembled WGS sequence"/>
</dbReference>
<dbReference type="EMBL" id="JAVRRG010000054">
    <property type="protein sequence ID" value="KAK5092661.1"/>
    <property type="molecule type" value="Genomic_DNA"/>
</dbReference>
<evidence type="ECO:0000256" key="1">
    <source>
        <dbReference type="SAM" id="MobiDB-lite"/>
    </source>
</evidence>
<dbReference type="PANTHER" id="PTHR33099">
    <property type="entry name" value="FE2OG DIOXYGENASE DOMAIN-CONTAINING PROTEIN"/>
    <property type="match status" value="1"/>
</dbReference>
<evidence type="ECO:0008006" key="4">
    <source>
        <dbReference type="Google" id="ProtNLM"/>
    </source>
</evidence>
<name>A0ABR0KAF7_9EURO</name>
<accession>A0ABR0KAF7</accession>
<evidence type="ECO:0000313" key="3">
    <source>
        <dbReference type="Proteomes" id="UP001345013"/>
    </source>
</evidence>
<protein>
    <recommendedName>
        <fullName evidence="4">Prolyl 4-hydroxylase alpha subunit Fe(2+) 2OG dioxygenase domain-containing protein</fullName>
    </recommendedName>
</protein>
<dbReference type="PANTHER" id="PTHR33099:SF7">
    <property type="entry name" value="MYND-TYPE DOMAIN-CONTAINING PROTEIN"/>
    <property type="match status" value="1"/>
</dbReference>
<organism evidence="2 3">
    <name type="scientific">Lithohypha guttulata</name>
    <dbReference type="NCBI Taxonomy" id="1690604"/>
    <lineage>
        <taxon>Eukaryota</taxon>
        <taxon>Fungi</taxon>
        <taxon>Dikarya</taxon>
        <taxon>Ascomycota</taxon>
        <taxon>Pezizomycotina</taxon>
        <taxon>Eurotiomycetes</taxon>
        <taxon>Chaetothyriomycetidae</taxon>
        <taxon>Chaetothyriales</taxon>
        <taxon>Trichomeriaceae</taxon>
        <taxon>Lithohypha</taxon>
    </lineage>
</organism>
<dbReference type="Gene3D" id="2.60.120.620">
    <property type="entry name" value="q2cbj1_9rhob like domain"/>
    <property type="match status" value="1"/>
</dbReference>
<proteinExistence type="predicted"/>
<keyword evidence="3" id="KW-1185">Reference proteome</keyword>
<reference evidence="2 3" key="1">
    <citation type="submission" date="2023-08" db="EMBL/GenBank/DDBJ databases">
        <title>Black Yeasts Isolated from many extreme environments.</title>
        <authorList>
            <person name="Coleine C."/>
            <person name="Stajich J.E."/>
            <person name="Selbmann L."/>
        </authorList>
    </citation>
    <scope>NUCLEOTIDE SEQUENCE [LARGE SCALE GENOMIC DNA]</scope>
    <source>
        <strain evidence="2 3">CCFEE 5885</strain>
    </source>
</reference>
<feature type="compositionally biased region" description="Acidic residues" evidence="1">
    <location>
        <begin position="355"/>
        <end position="367"/>
    </location>
</feature>
<comment type="caution">
    <text evidence="2">The sequence shown here is derived from an EMBL/GenBank/DDBJ whole genome shotgun (WGS) entry which is preliminary data.</text>
</comment>
<evidence type="ECO:0000313" key="2">
    <source>
        <dbReference type="EMBL" id="KAK5092661.1"/>
    </source>
</evidence>
<sequence>MADIDQIKAEVLQALSQQYTAAQFACTGPVPDAPNPGLIINDLGVIGFPLSQREAQVIVSKCRKSPVGKGTETLLDDFIRRSYELNPSQFLLANPSWHNCIGSLLSKIYTELGLTCGRTNVKAELYKLLVYEQGAFFKSHQDSEKTPGMFGTLAVSLPSEHKGGQVILTHNKAEHIFDSSMCPNPLIGTTSFGAWYSNVYHEVRPVTSGYRVVLTYNLVQDTKAVRQMASDGTSEARLQAAFQLWETGLKEEIDNEYPPYLLHKLEHMYSKNSLSLNTLKGNDFSTVQLLNNVCQRLNADIYLATYEKAVEKDDECDDEVFGREEDIRFVTTLDGQQIDVRPDYDASYFLEDYDPENEEDSDWDESEHEGYTGNEGSPATYWYRDTIVMIVPPSRRLVFSLSGEDKWSIVYKRLPALRQKAARGNEAKEELQQYCELIVASKPESSRDRMYFSIWSVTTGKERQRQACLDLAASITLENGWTDMFWRLPAEQKLKPDAIRLLGRHLCLHSGMRIESELKQIIKCGKSIAGKHGILRDVSLAFKKASPSTEQQQSFEECCKAVVKEVIIQSSGLDRTDMSALATIARTFGIETVSPLIMSLPSEHTENLTEFVLGFTKQNEALSNPDSSHICQEIMDKLWHGFQYTNLQQQAMLPTGLSYPGIAPRPRTVLAESLTTEELTGLLTIAKGNSSDELLDALGDMTKAVAKANSRYVSEQLMDFVKAILAHEVPPLMVEDNPEIYDSVSKYISTVLHDVIVRWIGLQPQKPANWCLPHKGCGSSRCADCQHVAKFMSDRVQKFLEYQVGVKRCTHLDYYFGGKYGDGAQCTTQVDQHKKPYTWKCTKVHKVYNEQLKTWTQRRTEVQADLSRMGGKNGERLRIYLGDKTDAFLTCRVEDLPSFEDGLPLEDLHTSALNVKNSKKRKADHDSGEYGSAFQAKRPRGMSIDIVEISD</sequence>